<evidence type="ECO:0008006" key="3">
    <source>
        <dbReference type="Google" id="ProtNLM"/>
    </source>
</evidence>
<organism evidence="1 2">
    <name type="scientific">Eleusine coracana subsp. coracana</name>
    <dbReference type="NCBI Taxonomy" id="191504"/>
    <lineage>
        <taxon>Eukaryota</taxon>
        <taxon>Viridiplantae</taxon>
        <taxon>Streptophyta</taxon>
        <taxon>Embryophyta</taxon>
        <taxon>Tracheophyta</taxon>
        <taxon>Spermatophyta</taxon>
        <taxon>Magnoliopsida</taxon>
        <taxon>Liliopsida</taxon>
        <taxon>Poales</taxon>
        <taxon>Poaceae</taxon>
        <taxon>PACMAD clade</taxon>
        <taxon>Chloridoideae</taxon>
        <taxon>Cynodonteae</taxon>
        <taxon>Eleusininae</taxon>
        <taxon>Eleusine</taxon>
    </lineage>
</organism>
<dbReference type="PANTHER" id="PTHR33116">
    <property type="entry name" value="REVERSE TRANSCRIPTASE ZINC-BINDING DOMAIN-CONTAINING PROTEIN-RELATED-RELATED"/>
    <property type="match status" value="1"/>
</dbReference>
<keyword evidence="2" id="KW-1185">Reference proteome</keyword>
<proteinExistence type="predicted"/>
<comment type="caution">
    <text evidence="1">The sequence shown here is derived from an EMBL/GenBank/DDBJ whole genome shotgun (WGS) entry which is preliminary data.</text>
</comment>
<dbReference type="Proteomes" id="UP001054889">
    <property type="component" value="Unassembled WGS sequence"/>
</dbReference>
<dbReference type="AlphaFoldDB" id="A0AAV5CAJ3"/>
<dbReference type="EMBL" id="BQKI01000005">
    <property type="protein sequence ID" value="GJM95313.1"/>
    <property type="molecule type" value="Genomic_DNA"/>
</dbReference>
<reference evidence="1" key="2">
    <citation type="submission" date="2021-12" db="EMBL/GenBank/DDBJ databases">
        <title>Resequencing data analysis of finger millet.</title>
        <authorList>
            <person name="Hatakeyama M."/>
            <person name="Aluri S."/>
            <person name="Balachadran M.T."/>
            <person name="Sivarajan S.R."/>
            <person name="Poveda L."/>
            <person name="Shimizu-Inatsugi R."/>
            <person name="Schlapbach R."/>
            <person name="Sreeman S.M."/>
            <person name="Shimizu K.K."/>
        </authorList>
    </citation>
    <scope>NUCLEOTIDE SEQUENCE</scope>
</reference>
<dbReference type="PANTHER" id="PTHR33116:SF86">
    <property type="entry name" value="REVERSE TRANSCRIPTASE DOMAIN-CONTAINING PROTEIN"/>
    <property type="match status" value="1"/>
</dbReference>
<reference evidence="1" key="1">
    <citation type="journal article" date="2018" name="DNA Res.">
        <title>Multiple hybrid de novo genome assembly of finger millet, an orphan allotetraploid crop.</title>
        <authorList>
            <person name="Hatakeyama M."/>
            <person name="Aluri S."/>
            <person name="Balachadran M.T."/>
            <person name="Sivarajan S.R."/>
            <person name="Patrignani A."/>
            <person name="Gruter S."/>
            <person name="Poveda L."/>
            <person name="Shimizu-Inatsugi R."/>
            <person name="Baeten J."/>
            <person name="Francoijs K.J."/>
            <person name="Nataraja K.N."/>
            <person name="Reddy Y.A.N."/>
            <person name="Phadnis S."/>
            <person name="Ravikumar R.L."/>
            <person name="Schlapbach R."/>
            <person name="Sreeman S.M."/>
            <person name="Shimizu K.K."/>
        </authorList>
    </citation>
    <scope>NUCLEOTIDE SEQUENCE</scope>
</reference>
<gene>
    <name evidence="1" type="primary">ga12030</name>
    <name evidence="1" type="ORF">PR202_ga12030</name>
</gene>
<protein>
    <recommendedName>
        <fullName evidence="3">Reverse transcriptase</fullName>
    </recommendedName>
</protein>
<sequence length="365" mass="40975">MDILRTYQRGSGQMVNTDKSAIFFSSNCVDIVKEEVKQITGINTEALCEKYLGLPIAVGRSTKDAFELIPGKIRGLIGGWSERQLSCAARETLIKSVAQAIPTYSMSCFLLSPVTCTKITSAISNYWWGSAVDSRRIHWRRWQDMTRPKSCGGIRVRDTHMFNIAMLGKQGWRLMTNSNSLCARVLKGKYFPNSDFLAARKKKNSSHTWRAILAGRKALELGLIRRIGDGSLTSIWNDRWIPNGVGFRPICQKEDADAQQVSDLMIPGIQAWDDVALEQNLIQMDAEAVKRIPLGRAEEDFWAWSAERHGLYTVKSAYRLLVEAETQQADHAEGRVSHSGAHNDLDGGNYGSARYRQKCEYFGGE</sequence>
<name>A0AAV5CAJ3_ELECO</name>
<evidence type="ECO:0000313" key="2">
    <source>
        <dbReference type="Proteomes" id="UP001054889"/>
    </source>
</evidence>
<accession>A0AAV5CAJ3</accession>
<evidence type="ECO:0000313" key="1">
    <source>
        <dbReference type="EMBL" id="GJM95313.1"/>
    </source>
</evidence>